<dbReference type="Gene3D" id="1.20.5.620">
    <property type="entry name" value="F1F0 ATP synthase subunit B, membrane domain"/>
    <property type="match status" value="1"/>
</dbReference>
<dbReference type="GO" id="GO:0005886">
    <property type="term" value="C:plasma membrane"/>
    <property type="evidence" value="ECO:0007669"/>
    <property type="project" value="UniProtKB-SubCell"/>
</dbReference>
<dbReference type="InterPro" id="IPR028987">
    <property type="entry name" value="ATP_synth_B-like_membr_sf"/>
</dbReference>
<dbReference type="InterPro" id="IPR002146">
    <property type="entry name" value="ATP_synth_b/b'su_bac/chlpt"/>
</dbReference>
<comment type="subunit">
    <text evidence="13 14">F-type ATPases have 2 components, F(1) - the catalytic core - and F(0) - the membrane proton channel. F(1) has five subunits: alpha(3), beta(3), gamma(1), delta(1), epsilon(1). F(0) has three main subunits: a(1), b(2) and c(10-14). The alpha and beta chains form an alternating ring which encloses part of the gamma chain. F(1) is attached to F(0) by a central stalk formed by the gamma and epsilon chains, while a peripheral stalk is formed by the delta and b chains.</text>
</comment>
<comment type="function">
    <text evidence="12 14">F(1)F(0) ATP synthase produces ATP from ADP in the presence of a proton or sodium gradient. F-type ATPases consist of two structural domains, F(1) containing the extramembraneous catalytic core and F(0) containing the membrane proton channel, linked together by a central stalk and a peripheral stalk. During catalysis, ATP synthesis in the catalytic domain of F(1) is coupled via a rotary mechanism of the central stalk subunits to proton translocation.</text>
</comment>
<name>C7QZC3_JONDD</name>
<sequence length="193" mass="20613">MSTLTTTTAVLAAGGDEVSGIDLFIPPLYDIVGSALVLLIIGAYFYKVILPKFNAVLDERTAKIEGGIHQAERAQEEADKLLAEHRQLLTEARAEAGAVREAARTEAAQIKAEAQAQANADAERILENAKRQIDAERQAAAVSLRNDVGALATDLASKIVGEALDDVARQSRVVERFLDDLESSTVTTTAKGK</sequence>
<keyword evidence="3 14" id="KW-0813">Transport</keyword>
<evidence type="ECO:0000313" key="17">
    <source>
        <dbReference type="EMBL" id="ACV09421.1"/>
    </source>
</evidence>
<keyword evidence="16" id="KW-0175">Coiled coil</keyword>
<dbReference type="GO" id="GO:0045259">
    <property type="term" value="C:proton-transporting ATP synthase complex"/>
    <property type="evidence" value="ECO:0007669"/>
    <property type="project" value="UniProtKB-KW"/>
</dbReference>
<dbReference type="HAMAP" id="MF_01398">
    <property type="entry name" value="ATP_synth_b_bprime"/>
    <property type="match status" value="1"/>
</dbReference>
<evidence type="ECO:0000256" key="11">
    <source>
        <dbReference type="ARBA" id="ARBA00023310"/>
    </source>
</evidence>
<keyword evidence="5 14" id="KW-0138">CF(0)</keyword>
<evidence type="ECO:0000256" key="16">
    <source>
        <dbReference type="SAM" id="Coils"/>
    </source>
</evidence>
<keyword evidence="10 14" id="KW-0472">Membrane</keyword>
<evidence type="ECO:0000256" key="3">
    <source>
        <dbReference type="ARBA" id="ARBA00022448"/>
    </source>
</evidence>
<dbReference type="OrthoDB" id="5243563at2"/>
<proteinExistence type="inferred from homology"/>
<comment type="similarity">
    <text evidence="2 14 15">Belongs to the ATPase B chain family.</text>
</comment>
<evidence type="ECO:0000256" key="4">
    <source>
        <dbReference type="ARBA" id="ARBA00022475"/>
    </source>
</evidence>
<dbReference type="Pfam" id="PF00430">
    <property type="entry name" value="ATP-synt_B"/>
    <property type="match status" value="1"/>
</dbReference>
<dbReference type="PANTHER" id="PTHR33445:SF1">
    <property type="entry name" value="ATP SYNTHASE SUBUNIT B"/>
    <property type="match status" value="1"/>
</dbReference>
<evidence type="ECO:0000256" key="1">
    <source>
        <dbReference type="ARBA" id="ARBA00004162"/>
    </source>
</evidence>
<evidence type="ECO:0000256" key="14">
    <source>
        <dbReference type="HAMAP-Rule" id="MF_01398"/>
    </source>
</evidence>
<keyword evidence="8 14" id="KW-1133">Transmembrane helix</keyword>
<dbReference type="CDD" id="cd06503">
    <property type="entry name" value="ATP-synt_Fo_b"/>
    <property type="match status" value="1"/>
</dbReference>
<dbReference type="KEGG" id="jde:Jden_1778"/>
<dbReference type="EMBL" id="CP001706">
    <property type="protein sequence ID" value="ACV09421.1"/>
    <property type="molecule type" value="Genomic_DNA"/>
</dbReference>
<evidence type="ECO:0000256" key="2">
    <source>
        <dbReference type="ARBA" id="ARBA00005513"/>
    </source>
</evidence>
<keyword evidence="4 14" id="KW-1003">Cell membrane</keyword>
<evidence type="ECO:0000313" key="18">
    <source>
        <dbReference type="Proteomes" id="UP000000628"/>
    </source>
</evidence>
<evidence type="ECO:0000256" key="5">
    <source>
        <dbReference type="ARBA" id="ARBA00022547"/>
    </source>
</evidence>
<dbReference type="NCBIfam" id="NF004412">
    <property type="entry name" value="PRK05759.1-3"/>
    <property type="match status" value="1"/>
</dbReference>
<comment type="function">
    <text evidence="14">Component of the F(0) channel, it forms part of the peripheral stalk, linking F(1) to F(0).</text>
</comment>
<keyword evidence="18" id="KW-1185">Reference proteome</keyword>
<dbReference type="eggNOG" id="COG0711">
    <property type="taxonomic scope" value="Bacteria"/>
</dbReference>
<evidence type="ECO:0000256" key="10">
    <source>
        <dbReference type="ARBA" id="ARBA00023136"/>
    </source>
</evidence>
<feature type="coiled-coil region" evidence="16">
    <location>
        <begin position="64"/>
        <end position="146"/>
    </location>
</feature>
<comment type="subcellular location">
    <subcellularLocation>
        <location evidence="1 14">Cell membrane</location>
        <topology evidence="1 14">Single-pass membrane protein</topology>
    </subcellularLocation>
</comment>
<organism evidence="17 18">
    <name type="scientific">Jonesia denitrificans (strain ATCC 14870 / DSM 20603 / BCRC 15368 / CIP 55.134 / JCM 11481 / NBRC 15587 / NCTC 10816 / Prevot 55134)</name>
    <name type="common">Listeria denitrificans</name>
    <dbReference type="NCBI Taxonomy" id="471856"/>
    <lineage>
        <taxon>Bacteria</taxon>
        <taxon>Bacillati</taxon>
        <taxon>Actinomycetota</taxon>
        <taxon>Actinomycetes</taxon>
        <taxon>Micrococcales</taxon>
        <taxon>Jonesiaceae</taxon>
        <taxon>Jonesia</taxon>
    </lineage>
</organism>
<reference evidence="17 18" key="1">
    <citation type="journal article" date="2009" name="Stand. Genomic Sci.">
        <title>Complete genome sequence of Jonesia denitrificans type strain (Prevot 55134).</title>
        <authorList>
            <person name="Pukall R."/>
            <person name="Gehrich-Schroter G."/>
            <person name="Lapidus A."/>
            <person name="Nolan M."/>
            <person name="Glavina Del Rio T."/>
            <person name="Lucas S."/>
            <person name="Chen F."/>
            <person name="Tice H."/>
            <person name="Pitluck S."/>
            <person name="Cheng J.F."/>
            <person name="Copeland A."/>
            <person name="Saunders E."/>
            <person name="Brettin T."/>
            <person name="Detter J.C."/>
            <person name="Bruce D."/>
            <person name="Goodwin L."/>
            <person name="Pati A."/>
            <person name="Ivanova N."/>
            <person name="Mavromatis K."/>
            <person name="Ovchinnikova G."/>
            <person name="Chen A."/>
            <person name="Palaniappan K."/>
            <person name="Land M."/>
            <person name="Hauser L."/>
            <person name="Chang Y.J."/>
            <person name="Jeffries C.D."/>
            <person name="Chain P."/>
            <person name="Goker M."/>
            <person name="Bristow J."/>
            <person name="Eisen J.A."/>
            <person name="Markowitz V."/>
            <person name="Hugenholtz P."/>
            <person name="Kyrpides N.C."/>
            <person name="Klenk H.P."/>
            <person name="Han C."/>
        </authorList>
    </citation>
    <scope>NUCLEOTIDE SEQUENCE [LARGE SCALE GENOMIC DNA]</scope>
    <source>
        <strain evidence="18">ATCC 14870 / DSM 20603 / BCRC 15368 / CIP 55.134 / JCM 11481 / NBRC 15587 / NCTC 10816 / Prevot 55134</strain>
    </source>
</reference>
<dbReference type="SUPFAM" id="SSF81573">
    <property type="entry name" value="F1F0 ATP synthase subunit B, membrane domain"/>
    <property type="match status" value="1"/>
</dbReference>
<evidence type="ECO:0000256" key="9">
    <source>
        <dbReference type="ARBA" id="ARBA00023065"/>
    </source>
</evidence>
<gene>
    <name evidence="14" type="primary">atpF</name>
    <name evidence="17" type="ordered locus">Jden_1778</name>
</gene>
<keyword evidence="7 14" id="KW-0375">Hydrogen ion transport</keyword>
<evidence type="ECO:0000256" key="8">
    <source>
        <dbReference type="ARBA" id="ARBA00022989"/>
    </source>
</evidence>
<dbReference type="PANTHER" id="PTHR33445">
    <property type="entry name" value="ATP SYNTHASE SUBUNIT B', CHLOROPLASTIC"/>
    <property type="match status" value="1"/>
</dbReference>
<keyword evidence="11 14" id="KW-0066">ATP synthesis</keyword>
<dbReference type="Proteomes" id="UP000000628">
    <property type="component" value="Chromosome"/>
</dbReference>
<evidence type="ECO:0000256" key="13">
    <source>
        <dbReference type="ARBA" id="ARBA00025830"/>
    </source>
</evidence>
<dbReference type="RefSeq" id="WP_015772049.1">
    <property type="nucleotide sequence ID" value="NC_013174.1"/>
</dbReference>
<keyword evidence="9 14" id="KW-0406">Ion transport</keyword>
<dbReference type="InterPro" id="IPR050059">
    <property type="entry name" value="ATP_synthase_B_chain"/>
</dbReference>
<evidence type="ECO:0000256" key="6">
    <source>
        <dbReference type="ARBA" id="ARBA00022692"/>
    </source>
</evidence>
<dbReference type="GO" id="GO:0046933">
    <property type="term" value="F:proton-transporting ATP synthase activity, rotational mechanism"/>
    <property type="evidence" value="ECO:0007669"/>
    <property type="project" value="UniProtKB-UniRule"/>
</dbReference>
<dbReference type="STRING" id="471856.Jden_1778"/>
<accession>C7QZC3</accession>
<protein>
    <recommendedName>
        <fullName evidence="14">ATP synthase subunit b</fullName>
    </recommendedName>
    <alternativeName>
        <fullName evidence="14">ATP synthase F(0) sector subunit b</fullName>
    </alternativeName>
    <alternativeName>
        <fullName evidence="14">ATPase subunit I</fullName>
    </alternativeName>
    <alternativeName>
        <fullName evidence="14">F-type ATPase subunit b</fullName>
        <shortName evidence="14">F-ATPase subunit b</shortName>
    </alternativeName>
</protein>
<evidence type="ECO:0000256" key="7">
    <source>
        <dbReference type="ARBA" id="ARBA00022781"/>
    </source>
</evidence>
<dbReference type="InterPro" id="IPR005864">
    <property type="entry name" value="ATP_synth_F0_bsu_bac"/>
</dbReference>
<evidence type="ECO:0000256" key="15">
    <source>
        <dbReference type="RuleBase" id="RU003848"/>
    </source>
</evidence>
<evidence type="ECO:0000256" key="12">
    <source>
        <dbReference type="ARBA" id="ARBA00025198"/>
    </source>
</evidence>
<dbReference type="HOGENOM" id="CLU_079215_5_0_11"/>
<dbReference type="NCBIfam" id="TIGR01144">
    <property type="entry name" value="ATP_synt_b"/>
    <property type="match status" value="1"/>
</dbReference>
<keyword evidence="6 14" id="KW-0812">Transmembrane</keyword>
<feature type="transmembrane region" description="Helical" evidence="14">
    <location>
        <begin position="31"/>
        <end position="50"/>
    </location>
</feature>
<dbReference type="GO" id="GO:0046961">
    <property type="term" value="F:proton-transporting ATPase activity, rotational mechanism"/>
    <property type="evidence" value="ECO:0007669"/>
    <property type="project" value="TreeGrafter"/>
</dbReference>
<dbReference type="AlphaFoldDB" id="C7QZC3"/>